<keyword evidence="2" id="KW-1185">Reference proteome</keyword>
<gene>
    <name evidence="1" type="ORF">NCI00_20360</name>
</gene>
<dbReference type="RefSeq" id="WP_253530653.1">
    <property type="nucleotide sequence ID" value="NZ_JAMZEL010000009.1"/>
</dbReference>
<reference evidence="1 2" key="1">
    <citation type="submission" date="2022-06" db="EMBL/GenBank/DDBJ databases">
        <title>Runella sp. S5 genome sequencing.</title>
        <authorList>
            <person name="Park S."/>
        </authorList>
    </citation>
    <scope>NUCLEOTIDE SEQUENCE [LARGE SCALE GENOMIC DNA]</scope>
    <source>
        <strain evidence="1 2">S5</strain>
    </source>
</reference>
<evidence type="ECO:0000313" key="1">
    <source>
        <dbReference type="EMBL" id="MCP1384800.1"/>
    </source>
</evidence>
<evidence type="ECO:0000313" key="2">
    <source>
        <dbReference type="Proteomes" id="UP001204772"/>
    </source>
</evidence>
<organism evidence="1 2">
    <name type="scientific">Runella salmonicolor</name>
    <dbReference type="NCBI Taxonomy" id="2950278"/>
    <lineage>
        <taxon>Bacteria</taxon>
        <taxon>Pseudomonadati</taxon>
        <taxon>Bacteroidota</taxon>
        <taxon>Cytophagia</taxon>
        <taxon>Cytophagales</taxon>
        <taxon>Spirosomataceae</taxon>
        <taxon>Runella</taxon>
    </lineage>
</organism>
<dbReference type="EMBL" id="JAMZEL010000009">
    <property type="protein sequence ID" value="MCP1384800.1"/>
    <property type="molecule type" value="Genomic_DNA"/>
</dbReference>
<evidence type="ECO:0008006" key="3">
    <source>
        <dbReference type="Google" id="ProtNLM"/>
    </source>
</evidence>
<protein>
    <recommendedName>
        <fullName evidence="3">Phage head morphogenesis domain-containing protein</fullName>
    </recommendedName>
</protein>
<sequence length="278" mass="31778">MEELEELQAWEEQLSKWLENLKKRIIAVNAVVLEGLYEYVDQFDNTLSFSENLNVLLAAQTRLPYILQTSGYGLLVNNLVSKLGETITKLGDYFQKTFKSPEQIKRVTDLFTASLAKVKESLLGEGLQNGMVGEIVKTLQYHVYSKSTKTIFREALKKTLGANGQPVKYLTTYTSDTLYQYSRAYTEEVTKELDVQYYYYMGTRIDTSRDFCNARMGKPFTKKEVQSWASLDWKGKIPGTSKFSITMYVGGYNCRHRIVPISKEMYIKLGGQVSQKAA</sequence>
<name>A0ABT1FTI7_9BACT</name>
<dbReference type="Proteomes" id="UP001204772">
    <property type="component" value="Unassembled WGS sequence"/>
</dbReference>
<accession>A0ABT1FTI7</accession>
<proteinExistence type="predicted"/>
<comment type="caution">
    <text evidence="1">The sequence shown here is derived from an EMBL/GenBank/DDBJ whole genome shotgun (WGS) entry which is preliminary data.</text>
</comment>